<reference evidence="4" key="2">
    <citation type="submission" date="2021-02" db="EMBL/GenBank/DDBJ databases">
        <title>Sulfurospirillum tamanensis sp. nov.</title>
        <authorList>
            <person name="Merkel A.Y."/>
        </authorList>
    </citation>
    <scope>NUCLEOTIDE SEQUENCE [LARGE SCALE GENOMIC DNA]</scope>
    <source>
        <strain evidence="4">T05b</strain>
    </source>
</reference>
<feature type="domain" description="EamA" evidence="2">
    <location>
        <begin position="6"/>
        <end position="138"/>
    </location>
</feature>
<dbReference type="Pfam" id="PF00892">
    <property type="entry name" value="EamA"/>
    <property type="match status" value="1"/>
</dbReference>
<gene>
    <name evidence="3" type="ORF">JWV37_06915</name>
</gene>
<proteinExistence type="predicted"/>
<reference evidence="3 4" key="1">
    <citation type="submission" date="2021-02" db="EMBL/GenBank/DDBJ databases">
        <title>Sulfurospirillum tamanensis sp. nov.</title>
        <authorList>
            <person name="Frolova A."/>
            <person name="Merkel A."/>
            <person name="Slobodkin A."/>
        </authorList>
    </citation>
    <scope>NUCLEOTIDE SEQUENCE [LARGE SCALE GENOMIC DNA]</scope>
    <source>
        <strain evidence="3 4">T05b</strain>
    </source>
</reference>
<feature type="transmembrane region" description="Helical" evidence="1">
    <location>
        <begin position="93"/>
        <end position="114"/>
    </location>
</feature>
<dbReference type="InterPro" id="IPR000620">
    <property type="entry name" value="EamA_dom"/>
</dbReference>
<feature type="transmembrane region" description="Helical" evidence="1">
    <location>
        <begin position="233"/>
        <end position="252"/>
    </location>
</feature>
<feature type="transmembrane region" description="Helical" evidence="1">
    <location>
        <begin position="150"/>
        <end position="167"/>
    </location>
</feature>
<organism evidence="3 4">
    <name type="scientific">Sulfurospirillum tamanense</name>
    <dbReference type="NCBI Taxonomy" id="2813362"/>
    <lineage>
        <taxon>Bacteria</taxon>
        <taxon>Pseudomonadati</taxon>
        <taxon>Campylobacterota</taxon>
        <taxon>Epsilonproteobacteria</taxon>
        <taxon>Campylobacterales</taxon>
        <taxon>Sulfurospirillaceae</taxon>
        <taxon>Sulfurospirillum</taxon>
    </lineage>
</organism>
<evidence type="ECO:0000256" key="1">
    <source>
        <dbReference type="SAM" id="Phobius"/>
    </source>
</evidence>
<feature type="transmembrane region" description="Helical" evidence="1">
    <location>
        <begin position="258"/>
        <end position="279"/>
    </location>
</feature>
<keyword evidence="4" id="KW-1185">Reference proteome</keyword>
<feature type="transmembrane region" description="Helical" evidence="1">
    <location>
        <begin position="202"/>
        <end position="221"/>
    </location>
</feature>
<dbReference type="PANTHER" id="PTHR22911:SF135">
    <property type="entry name" value="BLR4310 PROTEIN"/>
    <property type="match status" value="1"/>
</dbReference>
<dbReference type="SUPFAM" id="SSF103481">
    <property type="entry name" value="Multidrug resistance efflux transporter EmrE"/>
    <property type="match status" value="2"/>
</dbReference>
<comment type="caution">
    <text evidence="3">The sequence shown here is derived from an EMBL/GenBank/DDBJ whole genome shotgun (WGS) entry which is preliminary data.</text>
</comment>
<dbReference type="PANTHER" id="PTHR22911">
    <property type="entry name" value="ACYL-MALONYL CONDENSING ENZYME-RELATED"/>
    <property type="match status" value="1"/>
</dbReference>
<keyword evidence="1" id="KW-0472">Membrane</keyword>
<sequence>MTPETKGLLITLAGVALMSAEAPLIRLANAPGVVVGVYFGLFVLLSTQLILLSQGVKTWRQSLSAQPQGALLAGLCMGVGNYCFVMAVSLTGIANTVLILASAPVVSALIALVILKEPTPLRIYIATFFVFIGLYIILSDDLGTGDFHGNLYAMGAVVCMSFLFVTLSRYKKASRVAFVSFGGFFMALFCGLSFSFEISLQGLFFVALMGLFVTPFSRILIGTGTQYLIPAHMGLLIIVESVLAPFWGWWWLDEVPTQATLLGGAIILGAITLNSLATLKRH</sequence>
<feature type="transmembrane region" description="Helical" evidence="1">
    <location>
        <begin position="68"/>
        <end position="87"/>
    </location>
</feature>
<dbReference type="InterPro" id="IPR037185">
    <property type="entry name" value="EmrE-like"/>
</dbReference>
<dbReference type="Proteomes" id="UP000703590">
    <property type="component" value="Unassembled WGS sequence"/>
</dbReference>
<reference evidence="3 4" key="3">
    <citation type="submission" date="2021-02" db="EMBL/GenBank/DDBJ databases">
        <authorList>
            <person name="Merkel A.Y."/>
        </authorList>
    </citation>
    <scope>NUCLEOTIDE SEQUENCE [LARGE SCALE GENOMIC DNA]</scope>
    <source>
        <strain evidence="3 4">T05b</strain>
    </source>
</reference>
<evidence type="ECO:0000259" key="2">
    <source>
        <dbReference type="Pfam" id="PF00892"/>
    </source>
</evidence>
<keyword evidence="1" id="KW-1133">Transmembrane helix</keyword>
<protein>
    <submittedName>
        <fullName evidence="3">DMT family transporter</fullName>
    </submittedName>
</protein>
<feature type="transmembrane region" description="Helical" evidence="1">
    <location>
        <begin position="176"/>
        <end position="196"/>
    </location>
</feature>
<dbReference type="EMBL" id="JAFHKK010000013">
    <property type="protein sequence ID" value="MBN2964505.1"/>
    <property type="molecule type" value="Genomic_DNA"/>
</dbReference>
<feature type="transmembrane region" description="Helical" evidence="1">
    <location>
        <begin position="121"/>
        <end position="138"/>
    </location>
</feature>
<dbReference type="RefSeq" id="WP_205459057.1">
    <property type="nucleotide sequence ID" value="NZ_JAFHKK010000013.1"/>
</dbReference>
<name>A0ABS2WSC4_9BACT</name>
<evidence type="ECO:0000313" key="3">
    <source>
        <dbReference type="EMBL" id="MBN2964505.1"/>
    </source>
</evidence>
<keyword evidence="1" id="KW-0812">Transmembrane</keyword>
<evidence type="ECO:0000313" key="4">
    <source>
        <dbReference type="Proteomes" id="UP000703590"/>
    </source>
</evidence>
<accession>A0ABS2WSC4</accession>
<feature type="transmembrane region" description="Helical" evidence="1">
    <location>
        <begin position="37"/>
        <end position="56"/>
    </location>
</feature>